<comment type="similarity">
    <text evidence="2">Belongs to the nucleotide-sugar transporter family. SLC35B subfamily.</text>
</comment>
<dbReference type="InterPro" id="IPR037185">
    <property type="entry name" value="EmrE-like"/>
</dbReference>
<dbReference type="PANTHER" id="PTHR10778">
    <property type="entry name" value="SOLUTE CARRIER FAMILY 35 MEMBER B"/>
    <property type="match status" value="1"/>
</dbReference>
<dbReference type="GO" id="GO:0005460">
    <property type="term" value="F:UDP-glucose transmembrane transporter activity"/>
    <property type="evidence" value="ECO:0007669"/>
    <property type="project" value="TreeGrafter"/>
</dbReference>
<evidence type="ECO:0000256" key="3">
    <source>
        <dbReference type="ARBA" id="ARBA00022448"/>
    </source>
</evidence>
<feature type="transmembrane region" description="Helical" evidence="8">
    <location>
        <begin position="250"/>
        <end position="273"/>
    </location>
</feature>
<evidence type="ECO:0000256" key="5">
    <source>
        <dbReference type="ARBA" id="ARBA00022824"/>
    </source>
</evidence>
<keyword evidence="4 8" id="KW-0812">Transmembrane</keyword>
<proteinExistence type="inferred from homology"/>
<evidence type="ECO:0000313" key="10">
    <source>
        <dbReference type="Proteomes" id="UP000814243"/>
    </source>
</evidence>
<comment type="caution">
    <text evidence="9">The sequence shown here is derived from an EMBL/GenBank/DDBJ whole genome shotgun (WGS) entry which is preliminary data.</text>
</comment>
<sequence>MLEIAELRPSLVLNVGRESENQLKQEFPFVRRVLNRVIAWHNKLVEMTKTRSEFRFLVYAGAIFICYFMYGMLQEKITRGKYGEHNEKFTCTLSLVLIQCIVNYIFAQILMLSNKREVDTTRRVYYFSSALTYLLGMVSSNMALQWINYPTQVVGKAAKPIPVMILGVLVGHKSYPMKKYLFVLLIVIGVVMFMYKDQVKKTVDEPSSFGIGELLLLLSLTMDGLTGAVQERIKSESSPSAYAMMLNTNMWSSMILSTGVVLSGEIFKFIVFVSAYPEVIIFLIGLALVGALGQMFIFYMVSEYGPLPCSVVTTTRKFFTVLTSVIIFGNALLPRQWLGAILVFTDIINEFKPGTLPSDARTLLCTPVNVILKNEGGGQYWHNRIAKPLKSILLNWMDIPDMISINTNVDGLPIFKSSTNEFWPILGLFLDMFYSKGKSSAKKLTGK</sequence>
<evidence type="ECO:0000256" key="4">
    <source>
        <dbReference type="ARBA" id="ARBA00022692"/>
    </source>
</evidence>
<feature type="transmembrane region" description="Helical" evidence="8">
    <location>
        <begin position="207"/>
        <end position="229"/>
    </location>
</feature>
<name>A0A922MXA2_SPOEX</name>
<evidence type="ECO:0000313" key="9">
    <source>
        <dbReference type="EMBL" id="KAH9644197.1"/>
    </source>
</evidence>
<organism evidence="9 10">
    <name type="scientific">Spodoptera exigua</name>
    <name type="common">Beet armyworm</name>
    <name type="synonym">Noctua fulgens</name>
    <dbReference type="NCBI Taxonomy" id="7107"/>
    <lineage>
        <taxon>Eukaryota</taxon>
        <taxon>Metazoa</taxon>
        <taxon>Ecdysozoa</taxon>
        <taxon>Arthropoda</taxon>
        <taxon>Hexapoda</taxon>
        <taxon>Insecta</taxon>
        <taxon>Pterygota</taxon>
        <taxon>Neoptera</taxon>
        <taxon>Endopterygota</taxon>
        <taxon>Lepidoptera</taxon>
        <taxon>Glossata</taxon>
        <taxon>Ditrysia</taxon>
        <taxon>Noctuoidea</taxon>
        <taxon>Noctuidae</taxon>
        <taxon>Amphipyrinae</taxon>
        <taxon>Spodoptera</taxon>
    </lineage>
</organism>
<comment type="subcellular location">
    <subcellularLocation>
        <location evidence="1">Endoplasmic reticulum membrane</location>
        <topology evidence="1">Multi-pass membrane protein</topology>
    </subcellularLocation>
</comment>
<evidence type="ECO:0000256" key="8">
    <source>
        <dbReference type="SAM" id="Phobius"/>
    </source>
</evidence>
<evidence type="ECO:0000256" key="7">
    <source>
        <dbReference type="ARBA" id="ARBA00023136"/>
    </source>
</evidence>
<dbReference type="AlphaFoldDB" id="A0A922MXA2"/>
<gene>
    <name evidence="9" type="ORF">HF086_008686</name>
</gene>
<dbReference type="EMBL" id="JACEFF010000098">
    <property type="protein sequence ID" value="KAH9644197.1"/>
    <property type="molecule type" value="Genomic_DNA"/>
</dbReference>
<feature type="transmembrane region" description="Helical" evidence="8">
    <location>
        <begin position="179"/>
        <end position="195"/>
    </location>
</feature>
<evidence type="ECO:0000256" key="6">
    <source>
        <dbReference type="ARBA" id="ARBA00022989"/>
    </source>
</evidence>
<protein>
    <submittedName>
        <fullName evidence="9">Uncharacterized protein</fullName>
    </submittedName>
</protein>
<dbReference type="InterPro" id="IPR013657">
    <property type="entry name" value="SCL35B1-4/HUT1"/>
</dbReference>
<dbReference type="GO" id="GO:0000139">
    <property type="term" value="C:Golgi membrane"/>
    <property type="evidence" value="ECO:0007669"/>
    <property type="project" value="TreeGrafter"/>
</dbReference>
<feature type="transmembrane region" description="Helical" evidence="8">
    <location>
        <begin position="56"/>
        <end position="73"/>
    </location>
</feature>
<keyword evidence="7 8" id="KW-0472">Membrane</keyword>
<accession>A0A922MXA2</accession>
<keyword evidence="5" id="KW-0256">Endoplasmic reticulum</keyword>
<dbReference type="GO" id="GO:0005789">
    <property type="term" value="C:endoplasmic reticulum membrane"/>
    <property type="evidence" value="ECO:0007669"/>
    <property type="project" value="UniProtKB-SubCell"/>
</dbReference>
<dbReference type="GO" id="GO:0005459">
    <property type="term" value="F:UDP-galactose transmembrane transporter activity"/>
    <property type="evidence" value="ECO:0007669"/>
    <property type="project" value="TreeGrafter"/>
</dbReference>
<reference evidence="9" key="1">
    <citation type="journal article" date="2021" name="G3 (Bethesda)">
        <title>Genome and transcriptome analysis of the beet armyworm Spodoptera exigua reveals targets for pest control. .</title>
        <authorList>
            <person name="Simon S."/>
            <person name="Breeschoten T."/>
            <person name="Jansen H.J."/>
            <person name="Dirks R.P."/>
            <person name="Schranz M.E."/>
            <person name="Ros V.I.D."/>
        </authorList>
    </citation>
    <scope>NUCLEOTIDE SEQUENCE</scope>
    <source>
        <strain evidence="9">TB_SE_WUR_2020</strain>
    </source>
</reference>
<dbReference type="SUPFAM" id="SSF103481">
    <property type="entry name" value="Multidrug resistance efflux transporter EmrE"/>
    <property type="match status" value="2"/>
</dbReference>
<evidence type="ECO:0000256" key="1">
    <source>
        <dbReference type="ARBA" id="ARBA00004477"/>
    </source>
</evidence>
<dbReference type="PANTHER" id="PTHR10778:SF10">
    <property type="entry name" value="SOLUTE CARRIER FAMILY 35 MEMBER B1"/>
    <property type="match status" value="1"/>
</dbReference>
<feature type="transmembrane region" description="Helical" evidence="8">
    <location>
        <begin position="124"/>
        <end position="147"/>
    </location>
</feature>
<keyword evidence="6 8" id="KW-1133">Transmembrane helix</keyword>
<dbReference type="Proteomes" id="UP000814243">
    <property type="component" value="Unassembled WGS sequence"/>
</dbReference>
<keyword evidence="3" id="KW-0813">Transport</keyword>
<evidence type="ECO:0000256" key="2">
    <source>
        <dbReference type="ARBA" id="ARBA00010694"/>
    </source>
</evidence>
<feature type="transmembrane region" description="Helical" evidence="8">
    <location>
        <begin position="279"/>
        <end position="301"/>
    </location>
</feature>
<feature type="transmembrane region" description="Helical" evidence="8">
    <location>
        <begin position="93"/>
        <end position="112"/>
    </location>
</feature>
<dbReference type="Pfam" id="PF08449">
    <property type="entry name" value="UAA"/>
    <property type="match status" value="1"/>
</dbReference>